<dbReference type="Pfam" id="PF00535">
    <property type="entry name" value="Glycos_transf_2"/>
    <property type="match status" value="1"/>
</dbReference>
<evidence type="ECO:0000313" key="20">
    <source>
        <dbReference type="Proteomes" id="UP001519460"/>
    </source>
</evidence>
<dbReference type="EMBL" id="JACVVK020000182">
    <property type="protein sequence ID" value="KAK7486208.1"/>
    <property type="molecule type" value="Genomic_DNA"/>
</dbReference>
<comment type="pathway">
    <text evidence="3 16">Protein modification; protein glycosylation.</text>
</comment>
<keyword evidence="13 16" id="KW-0472">Membrane</keyword>
<keyword evidence="9 16" id="KW-0430">Lectin</keyword>
<keyword evidence="15 16" id="KW-0464">Manganese</keyword>
<dbReference type="PANTHER" id="PTHR11675:SF131">
    <property type="entry name" value="POLYPEPTIDE N-ACETYLGALACTOSAMINYLTRANSFERASE 9-RELATED"/>
    <property type="match status" value="1"/>
</dbReference>
<evidence type="ECO:0000256" key="15">
    <source>
        <dbReference type="ARBA" id="ARBA00023211"/>
    </source>
</evidence>
<dbReference type="CDD" id="cd02510">
    <property type="entry name" value="pp-GalNAc-T"/>
    <property type="match status" value="1"/>
</dbReference>
<gene>
    <name evidence="19" type="ORF">BaRGS_00022531</name>
</gene>
<comment type="similarity">
    <text evidence="4 16">Belongs to the glycosyltransferase 2 family. GalNAc-T subfamily.</text>
</comment>
<dbReference type="InterPro" id="IPR029044">
    <property type="entry name" value="Nucleotide-diphossugar_trans"/>
</dbReference>
<evidence type="ECO:0000256" key="9">
    <source>
        <dbReference type="ARBA" id="ARBA00022734"/>
    </source>
</evidence>
<evidence type="ECO:0000256" key="14">
    <source>
        <dbReference type="ARBA" id="ARBA00023157"/>
    </source>
</evidence>
<dbReference type="GO" id="GO:0030246">
    <property type="term" value="F:carbohydrate binding"/>
    <property type="evidence" value="ECO:0007669"/>
    <property type="project" value="UniProtKB-KW"/>
</dbReference>
<dbReference type="InterPro" id="IPR045885">
    <property type="entry name" value="GalNAc-T"/>
</dbReference>
<keyword evidence="12 16" id="KW-0333">Golgi apparatus</keyword>
<evidence type="ECO:0000256" key="5">
    <source>
        <dbReference type="ARBA" id="ARBA00022676"/>
    </source>
</evidence>
<evidence type="ECO:0000256" key="6">
    <source>
        <dbReference type="ARBA" id="ARBA00022679"/>
    </source>
</evidence>
<dbReference type="PROSITE" id="PS50231">
    <property type="entry name" value="RICIN_B_LECTIN"/>
    <property type="match status" value="1"/>
</dbReference>
<keyword evidence="7 16" id="KW-0812">Transmembrane</keyword>
<dbReference type="GO" id="GO:0016757">
    <property type="term" value="F:glycosyltransferase activity"/>
    <property type="evidence" value="ECO:0007669"/>
    <property type="project" value="UniProtKB-KW"/>
</dbReference>
<dbReference type="InterPro" id="IPR000772">
    <property type="entry name" value="Ricin_B_lectin"/>
</dbReference>
<dbReference type="Gene3D" id="3.90.550.10">
    <property type="entry name" value="Spore Coat Polysaccharide Biosynthesis Protein SpsA, Chain A"/>
    <property type="match status" value="1"/>
</dbReference>
<evidence type="ECO:0000256" key="16">
    <source>
        <dbReference type="RuleBase" id="RU361242"/>
    </source>
</evidence>
<dbReference type="SMART" id="SM00458">
    <property type="entry name" value="RICIN"/>
    <property type="match status" value="1"/>
</dbReference>
<dbReference type="InterPro" id="IPR035992">
    <property type="entry name" value="Ricin_B-like_lectins"/>
</dbReference>
<evidence type="ECO:0000256" key="12">
    <source>
        <dbReference type="ARBA" id="ARBA00023034"/>
    </source>
</evidence>
<evidence type="ECO:0000259" key="18">
    <source>
        <dbReference type="SMART" id="SM00458"/>
    </source>
</evidence>
<comment type="caution">
    <text evidence="19">The sequence shown here is derived from an EMBL/GenBank/DDBJ whole genome shotgun (WGS) entry which is preliminary data.</text>
</comment>
<feature type="compositionally biased region" description="Basic and acidic residues" evidence="17">
    <location>
        <begin position="61"/>
        <end position="76"/>
    </location>
</feature>
<name>A0ABD0KGB0_9CAEN</name>
<sequence length="614" mass="70459">MKKSTVIVVCLLFMPIIFVLYVSVELVLDTSDTDLDKEFKDSEASQSSSTRFSTRPQPSRQGDRNMVDKDNPVHVQGHDAVGKFENTRAGGVHGKHNVVYPPFVDDVDPSGPGEGGKAVKFNASQLTVEEKARYDEGWERNSFNQYLSDKISIHRSLPHGWSDECRAMKFRSDLPEASVIIIFHNEAWSVLLRSVHSVLSRTPQHLLREVILVDDHSTFEHLKEPLDKYWEGEPRVKIIHAAKREGLIRARLLGYQVATAPLLVFFDSHIECFPGWYEPIADRIASNPNITVYPSIEVIDAETFAVVANHQVGMVGTFRWRDLTFQWYAVTPEMRQTTSFAQPLRSPTMPGGLFAIDRDFFTYLGTYDAGLDYWGGENIEISFKAWMCYGSVELVPCSHVGHIFRRSNPIKWEGNVGLKNVARVADVWMDDYINYFLERNIFKVGNYGDVTERRRLRERLKCRDFAWYVRNVRPIVIPPVHVQHAGELQVMGAKQCMDSYAPHSDRPKMYDCHGSGGNQFWYITREGWIHQDEKLVCFENDEIVLDSDCDDRWNITKHWQIVHVNTGLCLQGGKDSERGQTDLTITLQRCELANGRQTWTIRTRNTTLSFPLFE</sequence>
<keyword evidence="11 16" id="KW-1133">Transmembrane helix</keyword>
<feature type="compositionally biased region" description="Polar residues" evidence="17">
    <location>
        <begin position="44"/>
        <end position="60"/>
    </location>
</feature>
<feature type="domain" description="Ricin B lectin" evidence="18">
    <location>
        <begin position="485"/>
        <end position="602"/>
    </location>
</feature>
<dbReference type="SUPFAM" id="SSF50370">
    <property type="entry name" value="Ricin B-like lectins"/>
    <property type="match status" value="1"/>
</dbReference>
<keyword evidence="20" id="KW-1185">Reference proteome</keyword>
<dbReference type="InterPro" id="IPR001173">
    <property type="entry name" value="Glyco_trans_2-like"/>
</dbReference>
<dbReference type="EC" id="2.4.1.-" evidence="16"/>
<dbReference type="AlphaFoldDB" id="A0ABD0KGB0"/>
<dbReference type="FunFam" id="3.90.550.10:FF:000021">
    <property type="entry name" value="Polypeptide N-acetylgalactosaminyltransferase"/>
    <property type="match status" value="1"/>
</dbReference>
<dbReference type="Pfam" id="PF00652">
    <property type="entry name" value="Ricin_B_lectin"/>
    <property type="match status" value="1"/>
</dbReference>
<evidence type="ECO:0000256" key="4">
    <source>
        <dbReference type="ARBA" id="ARBA00005680"/>
    </source>
</evidence>
<protein>
    <recommendedName>
        <fullName evidence="16">Polypeptide N-acetylgalactosaminyltransferase</fullName>
        <ecNumber evidence="16">2.4.1.-</ecNumber>
    </recommendedName>
    <alternativeName>
        <fullName evidence="16">Protein-UDP acetylgalactosaminyltransferase</fullName>
    </alternativeName>
</protein>
<evidence type="ECO:0000256" key="11">
    <source>
        <dbReference type="ARBA" id="ARBA00022989"/>
    </source>
</evidence>
<feature type="transmembrane region" description="Helical" evidence="16">
    <location>
        <begin position="7"/>
        <end position="28"/>
    </location>
</feature>
<evidence type="ECO:0000256" key="1">
    <source>
        <dbReference type="ARBA" id="ARBA00001936"/>
    </source>
</evidence>
<keyword evidence="10" id="KW-0735">Signal-anchor</keyword>
<reference evidence="19 20" key="1">
    <citation type="journal article" date="2023" name="Sci. Data">
        <title>Genome assembly of the Korean intertidal mud-creeper Batillaria attramentaria.</title>
        <authorList>
            <person name="Patra A.K."/>
            <person name="Ho P.T."/>
            <person name="Jun S."/>
            <person name="Lee S.J."/>
            <person name="Kim Y."/>
            <person name="Won Y.J."/>
        </authorList>
    </citation>
    <scope>NUCLEOTIDE SEQUENCE [LARGE SCALE GENOMIC DNA]</scope>
    <source>
        <strain evidence="19">Wonlab-2016</strain>
    </source>
</reference>
<dbReference type="Proteomes" id="UP001519460">
    <property type="component" value="Unassembled WGS sequence"/>
</dbReference>
<dbReference type="PANTHER" id="PTHR11675">
    <property type="entry name" value="N-ACETYLGALACTOSAMINYLTRANSFERASE"/>
    <property type="match status" value="1"/>
</dbReference>
<comment type="cofactor">
    <cofactor evidence="1 16">
        <name>Mn(2+)</name>
        <dbReference type="ChEBI" id="CHEBI:29035"/>
    </cofactor>
</comment>
<accession>A0ABD0KGB0</accession>
<evidence type="ECO:0000256" key="13">
    <source>
        <dbReference type="ARBA" id="ARBA00023136"/>
    </source>
</evidence>
<evidence type="ECO:0000256" key="8">
    <source>
        <dbReference type="ARBA" id="ARBA00022723"/>
    </source>
</evidence>
<keyword evidence="5 16" id="KW-0328">Glycosyltransferase</keyword>
<keyword evidence="6 16" id="KW-0808">Transferase</keyword>
<dbReference type="GO" id="GO:0000139">
    <property type="term" value="C:Golgi membrane"/>
    <property type="evidence" value="ECO:0007669"/>
    <property type="project" value="UniProtKB-SubCell"/>
</dbReference>
<dbReference type="Gene3D" id="2.80.10.50">
    <property type="match status" value="1"/>
</dbReference>
<evidence type="ECO:0000256" key="17">
    <source>
        <dbReference type="SAM" id="MobiDB-lite"/>
    </source>
</evidence>
<feature type="region of interest" description="Disordered" evidence="17">
    <location>
        <begin position="39"/>
        <end position="76"/>
    </location>
</feature>
<dbReference type="GO" id="GO:0046872">
    <property type="term" value="F:metal ion binding"/>
    <property type="evidence" value="ECO:0007669"/>
    <property type="project" value="UniProtKB-KW"/>
</dbReference>
<organism evidence="19 20">
    <name type="scientific">Batillaria attramentaria</name>
    <dbReference type="NCBI Taxonomy" id="370345"/>
    <lineage>
        <taxon>Eukaryota</taxon>
        <taxon>Metazoa</taxon>
        <taxon>Spiralia</taxon>
        <taxon>Lophotrochozoa</taxon>
        <taxon>Mollusca</taxon>
        <taxon>Gastropoda</taxon>
        <taxon>Caenogastropoda</taxon>
        <taxon>Sorbeoconcha</taxon>
        <taxon>Cerithioidea</taxon>
        <taxon>Batillariidae</taxon>
        <taxon>Batillaria</taxon>
    </lineage>
</organism>
<evidence type="ECO:0000256" key="10">
    <source>
        <dbReference type="ARBA" id="ARBA00022968"/>
    </source>
</evidence>
<evidence type="ECO:0000256" key="7">
    <source>
        <dbReference type="ARBA" id="ARBA00022692"/>
    </source>
</evidence>
<dbReference type="GO" id="GO:0006493">
    <property type="term" value="P:protein O-linked glycosylation"/>
    <property type="evidence" value="ECO:0007669"/>
    <property type="project" value="UniProtKB-ARBA"/>
</dbReference>
<proteinExistence type="inferred from homology"/>
<dbReference type="SUPFAM" id="SSF53448">
    <property type="entry name" value="Nucleotide-diphospho-sugar transferases"/>
    <property type="match status" value="1"/>
</dbReference>
<keyword evidence="8" id="KW-0479">Metal-binding</keyword>
<evidence type="ECO:0000313" key="19">
    <source>
        <dbReference type="EMBL" id="KAK7486208.1"/>
    </source>
</evidence>
<evidence type="ECO:0000256" key="2">
    <source>
        <dbReference type="ARBA" id="ARBA00004323"/>
    </source>
</evidence>
<comment type="subcellular location">
    <subcellularLocation>
        <location evidence="2 16">Golgi apparatus membrane</location>
        <topology evidence="2 16">Single-pass type II membrane protein</topology>
    </subcellularLocation>
</comment>
<keyword evidence="14 16" id="KW-1015">Disulfide bond</keyword>
<evidence type="ECO:0000256" key="3">
    <source>
        <dbReference type="ARBA" id="ARBA00004922"/>
    </source>
</evidence>